<feature type="transmembrane region" description="Helical" evidence="7">
    <location>
        <begin position="95"/>
        <end position="119"/>
    </location>
</feature>
<evidence type="ECO:0000259" key="8">
    <source>
        <dbReference type="PROSITE" id="PS51202"/>
    </source>
</evidence>
<gene>
    <name evidence="9" type="ORF">HNQ52_001487</name>
</gene>
<evidence type="ECO:0000256" key="5">
    <source>
        <dbReference type="ARBA" id="ARBA00022989"/>
    </source>
</evidence>
<feature type="transmembrane region" description="Helical" evidence="7">
    <location>
        <begin position="536"/>
        <end position="554"/>
    </location>
</feature>
<dbReference type="GO" id="GO:0005886">
    <property type="term" value="C:plasma membrane"/>
    <property type="evidence" value="ECO:0007669"/>
    <property type="project" value="TreeGrafter"/>
</dbReference>
<dbReference type="PANTHER" id="PTHR43652">
    <property type="entry name" value="BASIC AMINO ACID ANTIPORTER YFCC-RELATED"/>
    <property type="match status" value="1"/>
</dbReference>
<keyword evidence="6 7" id="KW-0472">Membrane</keyword>
<evidence type="ECO:0000256" key="7">
    <source>
        <dbReference type="SAM" id="Phobius"/>
    </source>
</evidence>
<dbReference type="InterPro" id="IPR004680">
    <property type="entry name" value="Cit_transptr-like_dom"/>
</dbReference>
<keyword evidence="5 7" id="KW-1133">Transmembrane helix</keyword>
<dbReference type="RefSeq" id="WP_183960466.1">
    <property type="nucleotide sequence ID" value="NZ_JACHHP010000002.1"/>
</dbReference>
<dbReference type="GO" id="GO:0006813">
    <property type="term" value="P:potassium ion transport"/>
    <property type="evidence" value="ECO:0007669"/>
    <property type="project" value="InterPro"/>
</dbReference>
<accession>A0A7W8D4U4</accession>
<evidence type="ECO:0000256" key="4">
    <source>
        <dbReference type="ARBA" id="ARBA00022737"/>
    </source>
</evidence>
<keyword evidence="4" id="KW-0677">Repeat</keyword>
<feature type="transmembrane region" description="Helical" evidence="7">
    <location>
        <begin position="27"/>
        <end position="45"/>
    </location>
</feature>
<keyword evidence="3 7" id="KW-0812">Transmembrane</keyword>
<reference evidence="9 10" key="1">
    <citation type="submission" date="2020-08" db="EMBL/GenBank/DDBJ databases">
        <title>Genomic Encyclopedia of Type Strains, Phase IV (KMG-IV): sequencing the most valuable type-strain genomes for metagenomic binning, comparative biology and taxonomic classification.</title>
        <authorList>
            <person name="Goeker M."/>
        </authorList>
    </citation>
    <scope>NUCLEOTIDE SEQUENCE [LARGE SCALE GENOMIC DNA]</scope>
    <source>
        <strain evidence="9 10">DSM 24163</strain>
    </source>
</reference>
<feature type="transmembrane region" description="Helical" evidence="7">
    <location>
        <begin position="140"/>
        <end position="161"/>
    </location>
</feature>
<feature type="transmembrane region" description="Helical" evidence="7">
    <location>
        <begin position="575"/>
        <end position="595"/>
    </location>
</feature>
<dbReference type="Proteomes" id="UP000521199">
    <property type="component" value="Unassembled WGS sequence"/>
</dbReference>
<evidence type="ECO:0000313" key="10">
    <source>
        <dbReference type="Proteomes" id="UP000521199"/>
    </source>
</evidence>
<evidence type="ECO:0000313" key="9">
    <source>
        <dbReference type="EMBL" id="MBB5207958.1"/>
    </source>
</evidence>
<keyword evidence="2" id="KW-0813">Transport</keyword>
<dbReference type="PROSITE" id="PS51202">
    <property type="entry name" value="RCK_C"/>
    <property type="match status" value="2"/>
</dbReference>
<dbReference type="Pfam" id="PF02080">
    <property type="entry name" value="TrkA_C"/>
    <property type="match status" value="1"/>
</dbReference>
<dbReference type="AlphaFoldDB" id="A0A7W8D4U4"/>
<dbReference type="InterPro" id="IPR036721">
    <property type="entry name" value="RCK_C_sf"/>
</dbReference>
<feature type="transmembrane region" description="Helical" evidence="7">
    <location>
        <begin position="57"/>
        <end position="75"/>
    </location>
</feature>
<dbReference type="InterPro" id="IPR051679">
    <property type="entry name" value="DASS-Related_Transporters"/>
</dbReference>
<dbReference type="Gene3D" id="3.30.70.1450">
    <property type="entry name" value="Regulator of K+ conductance, C-terminal domain"/>
    <property type="match status" value="2"/>
</dbReference>
<proteinExistence type="predicted"/>
<dbReference type="Pfam" id="PF03600">
    <property type="entry name" value="CitMHS"/>
    <property type="match status" value="1"/>
</dbReference>
<feature type="transmembrane region" description="Helical" evidence="7">
    <location>
        <begin position="490"/>
        <end position="506"/>
    </location>
</feature>
<feature type="transmembrane region" description="Helical" evidence="7">
    <location>
        <begin position="173"/>
        <end position="195"/>
    </location>
</feature>
<dbReference type="EMBL" id="JACHHP010000002">
    <property type="protein sequence ID" value="MBB5207958.1"/>
    <property type="molecule type" value="Genomic_DNA"/>
</dbReference>
<feature type="transmembrane region" description="Helical" evidence="7">
    <location>
        <begin position="405"/>
        <end position="421"/>
    </location>
</feature>
<feature type="domain" description="RCK C-terminal" evidence="8">
    <location>
        <begin position="305"/>
        <end position="389"/>
    </location>
</feature>
<sequence length="605" mass="65024">MDFQQITFLVILVGALALFISEKVRIDLAAMLVLMALTLTGILDGKEALTGFSSEPAIIVAAVFVLSAALAATGLTDRIGALIGRAAGGSEWRTIAVVMPAVAALAAFSHHLMVTAMMLPILMRLARDHQLAASRLLMPMSLAASLGTTLTLFSAPAFLLAADLLVRAGEPRLDVFAITPIGAALVLLGAAYMLLGRWLLPKRMGAADNGDYMRLERYYTELVLAKDSEWAGRNYGEFLKHFDKRLQVVDWLRHGTRKRFRGPDSLLSAGDVLLVRASPDEIASIKDEPGLDLHAVAKYGEAQAKDRDTELLGEEQLVQAVVAPHSEFVGQNIGTIDFFRTLGVIVVGLWRKEGWINSELSQVTLQEGDLLVLWGRQQTFSELAAHRGFLMLVPFAARQKQRSRAPLALIIMAAAVVAAATEVLPAQIAFLCGAVAMVLSRCIGVEDAYRGIDVRIFVMIAGVIPLGIAMEKTGTAQLFADVLLRYTADFSPLAVLLVVFWSGALLTQILSDAATTVLLGPVAISLATGMDLPPTPFVVCTALGAVASFLTPIGHHGNLLILNPGRYTFGDFIKVGVPLTLMIGFVSTWLARWLWLDGPLLPGLG</sequence>
<evidence type="ECO:0000256" key="6">
    <source>
        <dbReference type="ARBA" id="ARBA00023136"/>
    </source>
</evidence>
<feature type="transmembrane region" description="Helical" evidence="7">
    <location>
        <begin position="452"/>
        <end position="470"/>
    </location>
</feature>
<feature type="domain" description="RCK C-terminal" evidence="8">
    <location>
        <begin position="207"/>
        <end position="291"/>
    </location>
</feature>
<dbReference type="CDD" id="cd01115">
    <property type="entry name" value="SLC13_permease"/>
    <property type="match status" value="1"/>
</dbReference>
<dbReference type="SUPFAM" id="SSF116726">
    <property type="entry name" value="TrkA C-terminal domain-like"/>
    <property type="match status" value="2"/>
</dbReference>
<dbReference type="GO" id="GO:0008324">
    <property type="term" value="F:monoatomic cation transmembrane transporter activity"/>
    <property type="evidence" value="ECO:0007669"/>
    <property type="project" value="InterPro"/>
</dbReference>
<evidence type="ECO:0000256" key="2">
    <source>
        <dbReference type="ARBA" id="ARBA00022448"/>
    </source>
</evidence>
<evidence type="ECO:0000256" key="1">
    <source>
        <dbReference type="ARBA" id="ARBA00004141"/>
    </source>
</evidence>
<comment type="caution">
    <text evidence="9">The sequence shown here is derived from an EMBL/GenBank/DDBJ whole genome shotgun (WGS) entry which is preliminary data.</text>
</comment>
<comment type="subcellular location">
    <subcellularLocation>
        <location evidence="1">Membrane</location>
        <topology evidence="1">Multi-pass membrane protein</topology>
    </subcellularLocation>
</comment>
<evidence type="ECO:0000256" key="3">
    <source>
        <dbReference type="ARBA" id="ARBA00022692"/>
    </source>
</evidence>
<dbReference type="InterPro" id="IPR006037">
    <property type="entry name" value="RCK_C"/>
</dbReference>
<organism evidence="9 10">
    <name type="scientific">Chiayiivirga flava</name>
    <dbReference type="NCBI Taxonomy" id="659595"/>
    <lineage>
        <taxon>Bacteria</taxon>
        <taxon>Pseudomonadati</taxon>
        <taxon>Pseudomonadota</taxon>
        <taxon>Gammaproteobacteria</taxon>
        <taxon>Lysobacterales</taxon>
        <taxon>Lysobacteraceae</taxon>
        <taxon>Chiayiivirga</taxon>
    </lineage>
</organism>
<dbReference type="PANTHER" id="PTHR43652:SF2">
    <property type="entry name" value="BASIC AMINO ACID ANTIPORTER YFCC-RELATED"/>
    <property type="match status" value="1"/>
</dbReference>
<name>A0A7W8D4U4_9GAMM</name>
<protein>
    <submittedName>
        <fullName evidence="9">Di/tricarboxylate transporter</fullName>
    </submittedName>
</protein>
<keyword evidence="10" id="KW-1185">Reference proteome</keyword>